<dbReference type="NCBIfam" id="TIGR00237">
    <property type="entry name" value="xseA"/>
    <property type="match status" value="1"/>
</dbReference>
<protein>
    <recommendedName>
        <fullName evidence="5">Exodeoxyribonuclease 7 large subunit</fullName>
        <ecNumber evidence="5">3.1.11.6</ecNumber>
    </recommendedName>
    <alternativeName>
        <fullName evidence="5">Exodeoxyribonuclease VII large subunit</fullName>
        <shortName evidence="5">Exonuclease VII large subunit</shortName>
    </alternativeName>
</protein>
<comment type="subunit">
    <text evidence="5">Heterooligomer composed of large and small subunits.</text>
</comment>
<dbReference type="InterPro" id="IPR020579">
    <property type="entry name" value="Exonuc_VII_lsu_C"/>
</dbReference>
<feature type="domain" description="Exonuclease VII large subunit C-terminal" evidence="7">
    <location>
        <begin position="132"/>
        <end position="504"/>
    </location>
</feature>
<sequence>MMESESAPARGNVPQFSVSEISGAIKRTLETGFARVRVRGEVTELKRYPSGHVYLSLKDDGGKISGVIWRGSVSRLGMVPENGNEVIATGRVSSYGERSSYQLVIDRMEFAGEGALLAKIERLRRQLLEEGLFAQERKKPIPFLPQLVGVVTSRSGAVLHDIHTTIARRFPRDLLLWPVAVQGEGAAAQIAAAIEGMSQRARRPDVLIVARGGGSLEDLMAFNDERVLRAVAACPIPVISAVGHETDTTLIDLVSDRRAPTPTAAAEMAVPPRSDLVADLAHRNARLAGALSRIVQTARARSEQVAARLPDLPSLMDTARMRLDDRGQRLDLALPAFVQRMRARNDQVVARLPDLPGLVVAARQRFEERGQRLDLALPAFVQRARGALNAPQRQLTAPQWLIERATARLASTWQAAEGAWGKAEQGRKLKLERLRLTPELMAGPLRLQRTRLEGIGRHLEAVSPHAVLRRGYVLVQDVRGRPVTSADAQPAHGRVVLSFADGERGAKLDVLRLDAGQQTELEL</sequence>
<dbReference type="EMBL" id="JAGRQH010000005">
    <property type="protein sequence ID" value="MBR0560089.1"/>
    <property type="molecule type" value="Genomic_DNA"/>
</dbReference>
<evidence type="ECO:0000313" key="9">
    <source>
        <dbReference type="EMBL" id="MBR0560089.1"/>
    </source>
</evidence>
<evidence type="ECO:0000256" key="1">
    <source>
        <dbReference type="ARBA" id="ARBA00022490"/>
    </source>
</evidence>
<evidence type="ECO:0000259" key="7">
    <source>
        <dbReference type="Pfam" id="PF02601"/>
    </source>
</evidence>
<comment type="subcellular location">
    <subcellularLocation>
        <location evidence="5 6">Cytoplasm</location>
    </subcellularLocation>
</comment>
<dbReference type="CDD" id="cd04489">
    <property type="entry name" value="ExoVII_LU_OBF"/>
    <property type="match status" value="1"/>
</dbReference>
<evidence type="ECO:0000256" key="5">
    <source>
        <dbReference type="HAMAP-Rule" id="MF_00378"/>
    </source>
</evidence>
<comment type="similarity">
    <text evidence="5 6">Belongs to the XseA family.</text>
</comment>
<evidence type="ECO:0000256" key="2">
    <source>
        <dbReference type="ARBA" id="ARBA00022722"/>
    </source>
</evidence>
<dbReference type="Pfam" id="PF02601">
    <property type="entry name" value="Exonuc_VII_L"/>
    <property type="match status" value="1"/>
</dbReference>
<evidence type="ECO:0000259" key="8">
    <source>
        <dbReference type="Pfam" id="PF13742"/>
    </source>
</evidence>
<keyword evidence="2 5" id="KW-0540">Nuclease</keyword>
<comment type="catalytic activity">
    <reaction evidence="5 6">
        <text>Exonucleolytic cleavage in either 5'- to 3'- or 3'- to 5'-direction to yield nucleoside 5'-phosphates.</text>
        <dbReference type="EC" id="3.1.11.6"/>
    </reaction>
</comment>
<keyword evidence="10" id="KW-1185">Reference proteome</keyword>
<dbReference type="HAMAP" id="MF_00378">
    <property type="entry name" value="Exonuc_7_L"/>
    <property type="match status" value="1"/>
</dbReference>
<dbReference type="RefSeq" id="WP_211682184.1">
    <property type="nucleotide sequence ID" value="NZ_JAGRQH010000005.1"/>
</dbReference>
<dbReference type="Proteomes" id="UP000677812">
    <property type="component" value="Unassembled WGS sequence"/>
</dbReference>
<evidence type="ECO:0000256" key="3">
    <source>
        <dbReference type="ARBA" id="ARBA00022801"/>
    </source>
</evidence>
<comment type="function">
    <text evidence="5">Bidirectionally degrades single-stranded DNA into large acid-insoluble oligonucleotides, which are then degraded further into small acid-soluble oligonucleotides.</text>
</comment>
<accession>A0ABS5E882</accession>
<dbReference type="Pfam" id="PF13742">
    <property type="entry name" value="tRNA_anti_2"/>
    <property type="match status" value="1"/>
</dbReference>
<evidence type="ECO:0000313" key="10">
    <source>
        <dbReference type="Proteomes" id="UP000677812"/>
    </source>
</evidence>
<dbReference type="InterPro" id="IPR025824">
    <property type="entry name" value="OB-fold_nuc-bd_dom"/>
</dbReference>
<dbReference type="GO" id="GO:0008855">
    <property type="term" value="F:exodeoxyribonuclease VII activity"/>
    <property type="evidence" value="ECO:0007669"/>
    <property type="project" value="UniProtKB-EC"/>
</dbReference>
<reference evidence="9 10" key="1">
    <citation type="submission" date="2021-04" db="EMBL/GenBank/DDBJ databases">
        <title>The complete genome sequence of Neokomagataea sp. TBRC 2177.</title>
        <authorList>
            <person name="Charoenyingcharoen P."/>
            <person name="Yukphan P."/>
        </authorList>
    </citation>
    <scope>NUCLEOTIDE SEQUENCE [LARGE SCALE GENOMIC DNA]</scope>
    <source>
        <strain evidence="9 10">TBRC 2177</strain>
    </source>
</reference>
<keyword evidence="4 5" id="KW-0269">Exonuclease</keyword>
<proteinExistence type="inferred from homology"/>
<dbReference type="PANTHER" id="PTHR30008">
    <property type="entry name" value="EXODEOXYRIBONUCLEASE 7 LARGE SUBUNIT"/>
    <property type="match status" value="1"/>
</dbReference>
<comment type="caution">
    <text evidence="9">The sequence shown here is derived from an EMBL/GenBank/DDBJ whole genome shotgun (WGS) entry which is preliminary data.</text>
</comment>
<gene>
    <name evidence="5" type="primary">xseA</name>
    <name evidence="9" type="ORF">KB213_08495</name>
</gene>
<dbReference type="PANTHER" id="PTHR30008:SF0">
    <property type="entry name" value="EXODEOXYRIBONUCLEASE 7 LARGE SUBUNIT"/>
    <property type="match status" value="1"/>
</dbReference>
<keyword evidence="3 5" id="KW-0378">Hydrolase</keyword>
<feature type="domain" description="OB-fold nucleic acid binding" evidence="8">
    <location>
        <begin position="16"/>
        <end position="109"/>
    </location>
</feature>
<evidence type="ECO:0000256" key="6">
    <source>
        <dbReference type="RuleBase" id="RU004355"/>
    </source>
</evidence>
<keyword evidence="1 5" id="KW-0963">Cytoplasm</keyword>
<evidence type="ECO:0000256" key="4">
    <source>
        <dbReference type="ARBA" id="ARBA00022839"/>
    </source>
</evidence>
<dbReference type="InterPro" id="IPR003753">
    <property type="entry name" value="Exonuc_VII_L"/>
</dbReference>
<dbReference type="EC" id="3.1.11.6" evidence="5"/>
<name>A0ABS5E882_9PROT</name>
<organism evidence="9 10">
    <name type="scientific">Neokomagataea anthophila</name>
    <dbReference type="NCBI Taxonomy" id="2826925"/>
    <lineage>
        <taxon>Bacteria</taxon>
        <taxon>Pseudomonadati</taxon>
        <taxon>Pseudomonadota</taxon>
        <taxon>Alphaproteobacteria</taxon>
        <taxon>Acetobacterales</taxon>
        <taxon>Acetobacteraceae</taxon>
        <taxon>Neokomagataea</taxon>
    </lineage>
</organism>